<reference evidence="4" key="1">
    <citation type="submission" date="2023-03" db="EMBL/GenBank/DDBJ databases">
        <authorList>
            <person name="Shen W."/>
            <person name="Cai J."/>
        </authorList>
    </citation>
    <scope>NUCLEOTIDE SEQUENCE</scope>
    <source>
        <strain evidence="4">P66-3</strain>
    </source>
</reference>
<protein>
    <submittedName>
        <fullName evidence="4">Helix-turn-helix domain-containing protein</fullName>
    </submittedName>
</protein>
<name>A0ABU3F8S6_9ENTE</name>
<feature type="domain" description="Mga helix-turn-helix" evidence="3">
    <location>
        <begin position="36"/>
        <end position="117"/>
    </location>
</feature>
<evidence type="ECO:0000313" key="4">
    <source>
        <dbReference type="EMBL" id="MDT2758875.1"/>
    </source>
</evidence>
<sequence>MNNLIVSLEALASESGLFSISKQGRILTVSIPFDKNLDDIFHYLLLSSIKYQIISELFHKETLHIPSIEKKLGISYSTFYRKLVEINVILAEFGIKIENKKMVGSELQIRHFFVEFYTMTRTWKSTSEEFSDKVVFDEIIKLNDQFQLELSDIAIGRIVAYLMIVKYRYLQKKVVPVSCASDWFFDDASFKRFVDALVKSPLYEPGKLFMKKFFSAYGIVPKGDESLALILFLMGKHILSDDSILYKNLLAVEAEADLMTYAIKNKLLACFNEHQIISSDQQAELTYLITQVTWHHCFFKGWIVTEDSQITHEQFKKVAALFDTSDFIVDFFANYFPEIAQKIDVLDYYKSDLYQLVLYFLKGNFPGLSIGVHIEGDLLMKRILTPMIIKRLNCLDFITASTLKKGATYDLVVSNVNFPAIENQGKHFYLINHEFYSSDFQHIEEFISIIVNAATFSYNRDLN</sequence>
<comment type="caution">
    <text evidence="4">The sequence shown here is derived from an EMBL/GenBank/DDBJ whole genome shotgun (WGS) entry which is preliminary data.</text>
</comment>
<organism evidence="4 5">
    <name type="scientific">Enterococcus xiangfangensis</name>
    <dbReference type="NCBI Taxonomy" id="1296537"/>
    <lineage>
        <taxon>Bacteria</taxon>
        <taxon>Bacillati</taxon>
        <taxon>Bacillota</taxon>
        <taxon>Bacilli</taxon>
        <taxon>Lactobacillales</taxon>
        <taxon>Enterococcaceae</taxon>
        <taxon>Enterococcus</taxon>
    </lineage>
</organism>
<evidence type="ECO:0000313" key="5">
    <source>
        <dbReference type="Proteomes" id="UP001181046"/>
    </source>
</evidence>
<proteinExistence type="predicted"/>
<dbReference type="Proteomes" id="UP001181046">
    <property type="component" value="Unassembled WGS sequence"/>
</dbReference>
<dbReference type="InterPro" id="IPR050661">
    <property type="entry name" value="BglG_antiterminators"/>
</dbReference>
<dbReference type="EMBL" id="JARQAJ010000001">
    <property type="protein sequence ID" value="MDT2758875.1"/>
    <property type="molecule type" value="Genomic_DNA"/>
</dbReference>
<evidence type="ECO:0000259" key="3">
    <source>
        <dbReference type="Pfam" id="PF05043"/>
    </source>
</evidence>
<dbReference type="InterPro" id="IPR036388">
    <property type="entry name" value="WH-like_DNA-bd_sf"/>
</dbReference>
<accession>A0ABU3F8S6</accession>
<evidence type="ECO:0000256" key="2">
    <source>
        <dbReference type="ARBA" id="ARBA00023163"/>
    </source>
</evidence>
<gene>
    <name evidence="4" type="ORF">P7H27_03770</name>
</gene>
<dbReference type="RefSeq" id="WP_311829513.1">
    <property type="nucleotide sequence ID" value="NZ_JARQAJ010000001.1"/>
</dbReference>
<evidence type="ECO:0000256" key="1">
    <source>
        <dbReference type="ARBA" id="ARBA00023015"/>
    </source>
</evidence>
<keyword evidence="2" id="KW-0804">Transcription</keyword>
<dbReference type="PANTHER" id="PTHR30185">
    <property type="entry name" value="CRYPTIC BETA-GLUCOSIDE BGL OPERON ANTITERMINATOR"/>
    <property type="match status" value="1"/>
</dbReference>
<keyword evidence="1" id="KW-0805">Transcription regulation</keyword>
<dbReference type="Gene3D" id="1.10.10.10">
    <property type="entry name" value="Winged helix-like DNA-binding domain superfamily/Winged helix DNA-binding domain"/>
    <property type="match status" value="1"/>
</dbReference>
<dbReference type="PANTHER" id="PTHR30185:SF18">
    <property type="entry name" value="TRANSCRIPTIONAL REGULATOR MTLR"/>
    <property type="match status" value="1"/>
</dbReference>
<keyword evidence="5" id="KW-1185">Reference proteome</keyword>
<dbReference type="InterPro" id="IPR007737">
    <property type="entry name" value="Mga_HTH"/>
</dbReference>
<dbReference type="Pfam" id="PF05043">
    <property type="entry name" value="Mga"/>
    <property type="match status" value="1"/>
</dbReference>